<accession>A0AAQ3PBC3</accession>
<evidence type="ECO:0000313" key="2">
    <source>
        <dbReference type="Proteomes" id="UP001374535"/>
    </source>
</evidence>
<sequence>MELTSTPSSSQFISFATGSFPINFRGTSNGGGVMLRIRGQLIPRKKGCCLISFAPVVEPRRLVGSLCSSALINCLAARLAGMLLGKVRSLCKMLENVLCLFFPLNGVRPYSISYNKIPRVHQSIALVCPAPVIISGAIYSSVPTNEFDCVNGSATSIGGG</sequence>
<keyword evidence="2" id="KW-1185">Reference proteome</keyword>
<name>A0AAQ3PBC3_VIGMU</name>
<dbReference type="EMBL" id="CP144700">
    <property type="protein sequence ID" value="WVZ23408.1"/>
    <property type="molecule type" value="Genomic_DNA"/>
</dbReference>
<proteinExistence type="predicted"/>
<evidence type="ECO:0000313" key="1">
    <source>
        <dbReference type="EMBL" id="WVZ23408.1"/>
    </source>
</evidence>
<organism evidence="1 2">
    <name type="scientific">Vigna mungo</name>
    <name type="common">Black gram</name>
    <name type="synonym">Phaseolus mungo</name>
    <dbReference type="NCBI Taxonomy" id="3915"/>
    <lineage>
        <taxon>Eukaryota</taxon>
        <taxon>Viridiplantae</taxon>
        <taxon>Streptophyta</taxon>
        <taxon>Embryophyta</taxon>
        <taxon>Tracheophyta</taxon>
        <taxon>Spermatophyta</taxon>
        <taxon>Magnoliopsida</taxon>
        <taxon>eudicotyledons</taxon>
        <taxon>Gunneridae</taxon>
        <taxon>Pentapetalae</taxon>
        <taxon>rosids</taxon>
        <taxon>fabids</taxon>
        <taxon>Fabales</taxon>
        <taxon>Fabaceae</taxon>
        <taxon>Papilionoideae</taxon>
        <taxon>50 kb inversion clade</taxon>
        <taxon>NPAAA clade</taxon>
        <taxon>indigoferoid/millettioid clade</taxon>
        <taxon>Phaseoleae</taxon>
        <taxon>Vigna</taxon>
    </lineage>
</organism>
<protein>
    <submittedName>
        <fullName evidence="1">Uncharacterized protein</fullName>
    </submittedName>
</protein>
<dbReference type="AlphaFoldDB" id="A0AAQ3PBC3"/>
<dbReference type="Proteomes" id="UP001374535">
    <property type="component" value="Chromosome 1"/>
</dbReference>
<reference evidence="1 2" key="1">
    <citation type="journal article" date="2023" name="Life. Sci Alliance">
        <title>Evolutionary insights into 3D genome organization and epigenetic landscape of Vigna mungo.</title>
        <authorList>
            <person name="Junaid A."/>
            <person name="Singh B."/>
            <person name="Bhatia S."/>
        </authorList>
    </citation>
    <scope>NUCLEOTIDE SEQUENCE [LARGE SCALE GENOMIC DNA]</scope>
    <source>
        <strain evidence="1">Urdbean</strain>
    </source>
</reference>
<gene>
    <name evidence="1" type="ORF">V8G54_001952</name>
</gene>